<dbReference type="InterPro" id="IPR010982">
    <property type="entry name" value="Lambda_DNA-bd_dom_sf"/>
</dbReference>
<evidence type="ECO:0000313" key="6">
    <source>
        <dbReference type="Proteomes" id="UP000823615"/>
    </source>
</evidence>
<feature type="domain" description="HTH cro/C1-type" evidence="4">
    <location>
        <begin position="41"/>
        <end position="77"/>
    </location>
</feature>
<dbReference type="SUPFAM" id="SSF47413">
    <property type="entry name" value="lambda repressor-like DNA-binding domains"/>
    <property type="match status" value="1"/>
</dbReference>
<gene>
    <name evidence="5" type="ORF">IAA97_08845</name>
</gene>
<dbReference type="PROSITE" id="PS50943">
    <property type="entry name" value="HTH_CROC1"/>
    <property type="match status" value="1"/>
</dbReference>
<dbReference type="GO" id="GO:0003677">
    <property type="term" value="F:DNA binding"/>
    <property type="evidence" value="ECO:0007669"/>
    <property type="project" value="UniProtKB-KW"/>
</dbReference>
<dbReference type="Proteomes" id="UP000823615">
    <property type="component" value="Unassembled WGS sequence"/>
</dbReference>
<dbReference type="Gene3D" id="1.10.260.40">
    <property type="entry name" value="lambda repressor-like DNA-binding domains"/>
    <property type="match status" value="1"/>
</dbReference>
<comment type="caution">
    <text evidence="5">The sequence shown here is derived from an EMBL/GenBank/DDBJ whole genome shotgun (WGS) entry which is preliminary data.</text>
</comment>
<dbReference type="AlphaFoldDB" id="A0A9D9E223"/>
<protein>
    <submittedName>
        <fullName evidence="5">Helix-turn-helix domain-containing protein</fullName>
    </submittedName>
</protein>
<evidence type="ECO:0000256" key="1">
    <source>
        <dbReference type="ARBA" id="ARBA00023015"/>
    </source>
</evidence>
<reference evidence="5" key="1">
    <citation type="submission" date="2020-10" db="EMBL/GenBank/DDBJ databases">
        <authorList>
            <person name="Gilroy R."/>
        </authorList>
    </citation>
    <scope>NUCLEOTIDE SEQUENCE</scope>
    <source>
        <strain evidence="5">7293</strain>
    </source>
</reference>
<dbReference type="InterPro" id="IPR052359">
    <property type="entry name" value="HTH-type_reg/antitoxin"/>
</dbReference>
<dbReference type="Pfam" id="PF01381">
    <property type="entry name" value="HTH_3"/>
    <property type="match status" value="1"/>
</dbReference>
<dbReference type="SMART" id="SM00530">
    <property type="entry name" value="HTH_XRE"/>
    <property type="match status" value="1"/>
</dbReference>
<sequence length="104" mass="11979">MISVYMEEVRDALYPRKSGVLTKRSKYIKIEPLRSYTNDEIRTLRLRLHLSVGLFADLLGVSPKTVESWESGHSTPSGPALRLMNMIQRYPDVLTESHTVYVIR</sequence>
<dbReference type="EMBL" id="JADIMT010000099">
    <property type="protein sequence ID" value="MBO8437070.1"/>
    <property type="molecule type" value="Genomic_DNA"/>
</dbReference>
<dbReference type="InterPro" id="IPR001387">
    <property type="entry name" value="Cro/C1-type_HTH"/>
</dbReference>
<dbReference type="PANTHER" id="PTHR36511">
    <property type="entry name" value="MERR FAMILY BACTERIAL REGULATORY PROTEIN"/>
    <property type="match status" value="1"/>
</dbReference>
<dbReference type="CDD" id="cd00093">
    <property type="entry name" value="HTH_XRE"/>
    <property type="match status" value="1"/>
</dbReference>
<reference evidence="5" key="2">
    <citation type="journal article" date="2021" name="PeerJ">
        <title>Extensive microbial diversity within the chicken gut microbiome revealed by metagenomics and culture.</title>
        <authorList>
            <person name="Gilroy R."/>
            <person name="Ravi A."/>
            <person name="Getino M."/>
            <person name="Pursley I."/>
            <person name="Horton D.L."/>
            <person name="Alikhan N.F."/>
            <person name="Baker D."/>
            <person name="Gharbi K."/>
            <person name="Hall N."/>
            <person name="Watson M."/>
            <person name="Adriaenssens E.M."/>
            <person name="Foster-Nyarko E."/>
            <person name="Jarju S."/>
            <person name="Secka A."/>
            <person name="Antonio M."/>
            <person name="Oren A."/>
            <person name="Chaudhuri R.R."/>
            <person name="La Ragione R."/>
            <person name="Hildebrand F."/>
            <person name="Pallen M.J."/>
        </authorList>
    </citation>
    <scope>NUCLEOTIDE SEQUENCE</scope>
    <source>
        <strain evidence="5">7293</strain>
    </source>
</reference>
<evidence type="ECO:0000256" key="2">
    <source>
        <dbReference type="ARBA" id="ARBA00023125"/>
    </source>
</evidence>
<keyword evidence="2" id="KW-0238">DNA-binding</keyword>
<name>A0A9D9E223_9SPIO</name>
<proteinExistence type="predicted"/>
<keyword evidence="3" id="KW-0804">Transcription</keyword>
<evidence type="ECO:0000256" key="3">
    <source>
        <dbReference type="ARBA" id="ARBA00023163"/>
    </source>
</evidence>
<evidence type="ECO:0000313" key="5">
    <source>
        <dbReference type="EMBL" id="MBO8437070.1"/>
    </source>
</evidence>
<organism evidence="5 6">
    <name type="scientific">Candidatus Ornithospirochaeta stercoripullorum</name>
    <dbReference type="NCBI Taxonomy" id="2840899"/>
    <lineage>
        <taxon>Bacteria</taxon>
        <taxon>Pseudomonadati</taxon>
        <taxon>Spirochaetota</taxon>
        <taxon>Spirochaetia</taxon>
        <taxon>Spirochaetales</taxon>
        <taxon>Spirochaetaceae</taxon>
        <taxon>Spirochaetaceae incertae sedis</taxon>
        <taxon>Candidatus Ornithospirochaeta</taxon>
    </lineage>
</organism>
<keyword evidence="1" id="KW-0805">Transcription regulation</keyword>
<evidence type="ECO:0000259" key="4">
    <source>
        <dbReference type="PROSITE" id="PS50943"/>
    </source>
</evidence>
<accession>A0A9D9E223</accession>
<dbReference type="PANTHER" id="PTHR36511:SF3">
    <property type="entry name" value="ANTITOXIN HIGA-2"/>
    <property type="match status" value="1"/>
</dbReference>